<protein>
    <submittedName>
        <fullName evidence="1">Uncharacterized protein</fullName>
    </submittedName>
</protein>
<dbReference type="InterPro" id="IPR006680">
    <property type="entry name" value="Amidohydro-rel"/>
</dbReference>
<dbReference type="PANTHER" id="PTHR43135:SF3">
    <property type="entry name" value="ALPHA-D-RIBOSE 1-METHYLPHOSPHONATE 5-TRIPHOSPHATE DIPHOSPHATASE"/>
    <property type="match status" value="1"/>
</dbReference>
<organism evidence="1 2">
    <name type="scientific">Croceibacterium atlanticum</name>
    <dbReference type="NCBI Taxonomy" id="1267766"/>
    <lineage>
        <taxon>Bacteria</taxon>
        <taxon>Pseudomonadati</taxon>
        <taxon>Pseudomonadota</taxon>
        <taxon>Alphaproteobacteria</taxon>
        <taxon>Sphingomonadales</taxon>
        <taxon>Erythrobacteraceae</taxon>
        <taxon>Croceibacterium</taxon>
    </lineage>
</organism>
<dbReference type="InterPro" id="IPR051781">
    <property type="entry name" value="Metallo-dep_Hydrolase"/>
</dbReference>
<dbReference type="PATRIC" id="fig|1267766.3.peg.917"/>
<sequence>MRRCTDISRLAGRLAGQLFLVALVFALHVTMPVGTKAQEAPSAEVVLRTSRIIDGNGGILLRRDILVRDGRIAAIMPHGGRYDYDLRGMTVMPGWIDTHSHIAARVDSAGNYVLPGDLGAGETPQQAALAVAINGWKTLRAGFTTIQSPGDPLDGPLRDIVAESAFPVPRILTSLGVIQAEHATTPAMAVAAIRRLKAEGADFIKLFADGHGEMSQDVLAAACAEARGLGLRSVVHSQSLAATRRTIAAGCTTIEHGNSLDPGVLRAMKDAGMFLDPNLDVTVHYARRERDLPEAASYSHGDKKLMPPGYHQSVETFRMALASGVQIAFGSDAVAGTHGENADEFVWRVIDGGQSPMEAITSATSVSASSIGLDDRIGRVESGMIADLVAVEENPLNDIRKVKHVRFVMRGGIVHRFDPLAEEGI</sequence>
<dbReference type="SUPFAM" id="SSF51338">
    <property type="entry name" value="Composite domain of metallo-dependent hydrolases"/>
    <property type="match status" value="1"/>
</dbReference>
<dbReference type="InterPro" id="IPR011059">
    <property type="entry name" value="Metal-dep_hydrolase_composite"/>
</dbReference>
<evidence type="ECO:0000313" key="2">
    <source>
        <dbReference type="Proteomes" id="UP000034392"/>
    </source>
</evidence>
<dbReference type="InterPro" id="IPR032466">
    <property type="entry name" value="Metal_Hydrolase"/>
</dbReference>
<dbReference type="EMBL" id="CP011452">
    <property type="protein sequence ID" value="AKH41960.1"/>
    <property type="molecule type" value="Genomic_DNA"/>
</dbReference>
<reference evidence="1" key="1">
    <citation type="submission" date="2015-05" db="EMBL/GenBank/DDBJ databases">
        <title>The complete genome of Altererythrobacter atlanticus strain 26DY36.</title>
        <authorList>
            <person name="Wu Y.-H."/>
            <person name="Cheng H."/>
            <person name="Wu X.-W."/>
        </authorList>
    </citation>
    <scope>NUCLEOTIDE SEQUENCE [LARGE SCALE GENOMIC DNA]</scope>
    <source>
        <strain evidence="1">26DY36</strain>
    </source>
</reference>
<evidence type="ECO:0000313" key="1">
    <source>
        <dbReference type="EMBL" id="AKH41960.1"/>
    </source>
</evidence>
<dbReference type="KEGG" id="aay:WYH_00912"/>
<dbReference type="PANTHER" id="PTHR43135">
    <property type="entry name" value="ALPHA-D-RIBOSE 1-METHYLPHOSPHONATE 5-TRIPHOSPHATE DIPHOSPHATASE"/>
    <property type="match status" value="1"/>
</dbReference>
<dbReference type="STRING" id="1267766.WYH_00912"/>
<dbReference type="Gene3D" id="3.20.20.140">
    <property type="entry name" value="Metal-dependent hydrolases"/>
    <property type="match status" value="1"/>
</dbReference>
<dbReference type="Proteomes" id="UP000034392">
    <property type="component" value="Chromosome"/>
</dbReference>
<keyword evidence="2" id="KW-1185">Reference proteome</keyword>
<name>A0A0F7KT48_9SPHN</name>
<dbReference type="SUPFAM" id="SSF51556">
    <property type="entry name" value="Metallo-dependent hydrolases"/>
    <property type="match status" value="1"/>
</dbReference>
<dbReference type="Pfam" id="PF01979">
    <property type="entry name" value="Amidohydro_1"/>
    <property type="match status" value="1"/>
</dbReference>
<gene>
    <name evidence="1" type="ORF">WYH_00912</name>
</gene>
<dbReference type="AlphaFoldDB" id="A0A0F7KT48"/>
<dbReference type="Gene3D" id="2.30.40.10">
    <property type="entry name" value="Urease, subunit C, domain 1"/>
    <property type="match status" value="1"/>
</dbReference>
<dbReference type="RefSeq" id="WP_046902881.1">
    <property type="nucleotide sequence ID" value="NZ_CP011452.2"/>
</dbReference>
<dbReference type="GO" id="GO:0016810">
    <property type="term" value="F:hydrolase activity, acting on carbon-nitrogen (but not peptide) bonds"/>
    <property type="evidence" value="ECO:0007669"/>
    <property type="project" value="InterPro"/>
</dbReference>
<accession>A0A0F7KT48</accession>
<proteinExistence type="predicted"/>